<name>A0AAV7QFG9_PLEWA</name>
<keyword evidence="2" id="KW-1185">Reference proteome</keyword>
<accession>A0AAV7QFG9</accession>
<evidence type="ECO:0000313" key="2">
    <source>
        <dbReference type="Proteomes" id="UP001066276"/>
    </source>
</evidence>
<organism evidence="1 2">
    <name type="scientific">Pleurodeles waltl</name>
    <name type="common">Iberian ribbed newt</name>
    <dbReference type="NCBI Taxonomy" id="8319"/>
    <lineage>
        <taxon>Eukaryota</taxon>
        <taxon>Metazoa</taxon>
        <taxon>Chordata</taxon>
        <taxon>Craniata</taxon>
        <taxon>Vertebrata</taxon>
        <taxon>Euteleostomi</taxon>
        <taxon>Amphibia</taxon>
        <taxon>Batrachia</taxon>
        <taxon>Caudata</taxon>
        <taxon>Salamandroidea</taxon>
        <taxon>Salamandridae</taxon>
        <taxon>Pleurodelinae</taxon>
        <taxon>Pleurodeles</taxon>
    </lineage>
</organism>
<dbReference type="EMBL" id="JANPWB010000010">
    <property type="protein sequence ID" value="KAJ1139326.1"/>
    <property type="molecule type" value="Genomic_DNA"/>
</dbReference>
<dbReference type="Proteomes" id="UP001066276">
    <property type="component" value="Chromosome 6"/>
</dbReference>
<proteinExistence type="predicted"/>
<sequence length="115" mass="12414">MRRPQCKGGSCCDRGKICGPTTGRLTLQPRSSWTLRVNKCPMAGQTCRNVDRGPPSGTRMGCYGRITNPQSNSALREDDFGLTLVQSSGCHGNKACISADPGMFYTFAPTLPIRS</sequence>
<evidence type="ECO:0000313" key="1">
    <source>
        <dbReference type="EMBL" id="KAJ1139326.1"/>
    </source>
</evidence>
<gene>
    <name evidence="1" type="ORF">NDU88_005701</name>
</gene>
<comment type="caution">
    <text evidence="1">The sequence shown here is derived from an EMBL/GenBank/DDBJ whole genome shotgun (WGS) entry which is preliminary data.</text>
</comment>
<reference evidence="1" key="1">
    <citation type="journal article" date="2022" name="bioRxiv">
        <title>Sequencing and chromosome-scale assembly of the giantPleurodeles waltlgenome.</title>
        <authorList>
            <person name="Brown T."/>
            <person name="Elewa A."/>
            <person name="Iarovenko S."/>
            <person name="Subramanian E."/>
            <person name="Araus A.J."/>
            <person name="Petzold A."/>
            <person name="Susuki M."/>
            <person name="Suzuki K.-i.T."/>
            <person name="Hayashi T."/>
            <person name="Toyoda A."/>
            <person name="Oliveira C."/>
            <person name="Osipova E."/>
            <person name="Leigh N.D."/>
            <person name="Simon A."/>
            <person name="Yun M.H."/>
        </authorList>
    </citation>
    <scope>NUCLEOTIDE SEQUENCE</scope>
    <source>
        <strain evidence="1">20211129_DDA</strain>
        <tissue evidence="1">Liver</tissue>
    </source>
</reference>
<protein>
    <submittedName>
        <fullName evidence="1">Uncharacterized protein</fullName>
    </submittedName>
</protein>
<dbReference type="AlphaFoldDB" id="A0AAV7QFG9"/>